<comment type="function">
    <text evidence="1">Substrate recognition and binding subunit of the essential mitochondrial processing protease (MPP), which cleaves the mitochondrial sequence off newly imported precursors proteins.</text>
</comment>
<organism evidence="11 12">
    <name type="scientific">Saccharomycopsis crataegensis</name>
    <dbReference type="NCBI Taxonomy" id="43959"/>
    <lineage>
        <taxon>Eukaryota</taxon>
        <taxon>Fungi</taxon>
        <taxon>Dikarya</taxon>
        <taxon>Ascomycota</taxon>
        <taxon>Saccharomycotina</taxon>
        <taxon>Saccharomycetes</taxon>
        <taxon>Saccharomycopsidaceae</taxon>
        <taxon>Saccharomycopsis</taxon>
    </lineage>
</organism>
<comment type="caution">
    <text evidence="11">The sequence shown here is derived from an EMBL/GenBank/DDBJ whole genome shotgun (WGS) entry which is preliminary data.</text>
</comment>
<evidence type="ECO:0000259" key="10">
    <source>
        <dbReference type="Pfam" id="PF05193"/>
    </source>
</evidence>
<proteinExistence type="inferred from homology"/>
<evidence type="ECO:0000259" key="9">
    <source>
        <dbReference type="Pfam" id="PF00675"/>
    </source>
</evidence>
<keyword evidence="12" id="KW-1185">Reference proteome</keyword>
<evidence type="ECO:0000313" key="12">
    <source>
        <dbReference type="Proteomes" id="UP001360560"/>
    </source>
</evidence>
<reference evidence="11 12" key="1">
    <citation type="journal article" date="2023" name="Elife">
        <title>Identification of key yeast species and microbe-microbe interactions impacting larval growth of Drosophila in the wild.</title>
        <authorList>
            <person name="Mure A."/>
            <person name="Sugiura Y."/>
            <person name="Maeda R."/>
            <person name="Honda K."/>
            <person name="Sakurai N."/>
            <person name="Takahashi Y."/>
            <person name="Watada M."/>
            <person name="Katoh T."/>
            <person name="Gotoh A."/>
            <person name="Gotoh Y."/>
            <person name="Taniguchi I."/>
            <person name="Nakamura K."/>
            <person name="Hayashi T."/>
            <person name="Katayama T."/>
            <person name="Uemura T."/>
            <person name="Hattori Y."/>
        </authorList>
    </citation>
    <scope>NUCLEOTIDE SEQUENCE [LARGE SCALE GENOMIC DNA]</scope>
    <source>
        <strain evidence="11 12">SC-9</strain>
    </source>
</reference>
<dbReference type="GO" id="GO:0046872">
    <property type="term" value="F:metal ion binding"/>
    <property type="evidence" value="ECO:0007669"/>
    <property type="project" value="InterPro"/>
</dbReference>
<dbReference type="InterPro" id="IPR007863">
    <property type="entry name" value="Peptidase_M16_C"/>
</dbReference>
<evidence type="ECO:0000256" key="2">
    <source>
        <dbReference type="ARBA" id="ARBA00004305"/>
    </source>
</evidence>
<evidence type="ECO:0000256" key="7">
    <source>
        <dbReference type="ARBA" id="ARBA00032315"/>
    </source>
</evidence>
<dbReference type="InterPro" id="IPR011249">
    <property type="entry name" value="Metalloenz_LuxS/M16"/>
</dbReference>
<feature type="region of interest" description="Disordered" evidence="8">
    <location>
        <begin position="384"/>
        <end position="404"/>
    </location>
</feature>
<dbReference type="Pfam" id="PF00675">
    <property type="entry name" value="Peptidase_M16"/>
    <property type="match status" value="1"/>
</dbReference>
<comment type="subcellular location">
    <subcellularLocation>
        <location evidence="2">Mitochondrion matrix</location>
    </subcellularLocation>
</comment>
<dbReference type="SUPFAM" id="SSF63411">
    <property type="entry name" value="LuxS/MPP-like metallohydrolase"/>
    <property type="match status" value="2"/>
</dbReference>
<protein>
    <recommendedName>
        <fullName evidence="6">Alpha-MPP</fullName>
    </recommendedName>
    <alternativeName>
        <fullName evidence="7">Inactive zinc metalloprotease alpha</fullName>
    </alternativeName>
</protein>
<dbReference type="AlphaFoldDB" id="A0AAV5QQS1"/>
<dbReference type="GO" id="GO:0006627">
    <property type="term" value="P:protein processing involved in protein targeting to mitochondrion"/>
    <property type="evidence" value="ECO:0007669"/>
    <property type="project" value="TreeGrafter"/>
</dbReference>
<dbReference type="InterPro" id="IPR011765">
    <property type="entry name" value="Pept_M16_N"/>
</dbReference>
<gene>
    <name evidence="11" type="ORF">DASC09_042410</name>
</gene>
<name>A0AAV5QQS1_9ASCO</name>
<keyword evidence="11" id="KW-0378">Hydrolase</keyword>
<dbReference type="PANTHER" id="PTHR11851">
    <property type="entry name" value="METALLOPROTEASE"/>
    <property type="match status" value="1"/>
</dbReference>
<evidence type="ECO:0000256" key="6">
    <source>
        <dbReference type="ARBA" id="ARBA00030006"/>
    </source>
</evidence>
<accession>A0AAV5QQS1</accession>
<dbReference type="RefSeq" id="XP_064853912.1">
    <property type="nucleotide sequence ID" value="XM_064997840.1"/>
</dbReference>
<dbReference type="FunFam" id="3.30.830.10:FF:000023">
    <property type="entry name" value="Mitochondrial processing peptidase alpha subunit"/>
    <property type="match status" value="1"/>
</dbReference>
<dbReference type="GeneID" id="90074891"/>
<dbReference type="Pfam" id="PF05193">
    <property type="entry name" value="Peptidase_M16_C"/>
    <property type="match status" value="1"/>
</dbReference>
<keyword evidence="4" id="KW-0809">Transit peptide</keyword>
<dbReference type="Proteomes" id="UP001360560">
    <property type="component" value="Unassembled WGS sequence"/>
</dbReference>
<dbReference type="InterPro" id="IPR050361">
    <property type="entry name" value="MPP/UQCRC_Complex"/>
</dbReference>
<feature type="domain" description="Peptidase M16 N-terminal" evidence="9">
    <location>
        <begin position="47"/>
        <end position="191"/>
    </location>
</feature>
<dbReference type="EMBL" id="BTFZ01000011">
    <property type="protein sequence ID" value="GMM36916.1"/>
    <property type="molecule type" value="Genomic_DNA"/>
</dbReference>
<dbReference type="GO" id="GO:0005759">
    <property type="term" value="C:mitochondrial matrix"/>
    <property type="evidence" value="ECO:0007669"/>
    <property type="project" value="UniProtKB-SubCell"/>
</dbReference>
<feature type="domain" description="Peptidase M16 C-terminal" evidence="10">
    <location>
        <begin position="199"/>
        <end position="378"/>
    </location>
</feature>
<sequence length="517" mass="57196">MFRLCHHQKLRTPARRLVSTRKMSTTTIINPKEPYKYQELPNKVKVVTNPLPGHFSALGVYVNAGSRFEDGGKLQGVSHLVDKLAYNSTAHLSGVEMLQSLERLGGNYMCSSSRESIMYQASVFNDDVEKMVRLLSETVVHPQLTEQEIDEQKNFASYEIDEIWKKPELILPELFHMVAYSGENLGSPLLCSMDRLPYITKPLIDEYRNRFFNPENITVSMIGVPETTAVELANKYFGDWQSSSSSADAASPMKFPPAKYTGGEYTLPHPANPDGSMPEFSYIHLGFEGLSVSDPDIYALALLQTLLGGGGSFSAGGPGKGMYAKLYTEVLNKYGFIENCVAFNSSYYDSGLFGISAACIPNAAPYLVEIMCQQLALTFQGTSGGGRIRGGRSSSSSRGITETELARSKNQLKSSLLMNLESKMVELEDLGRQIQVHGYKIPLFEMIEKIEQVTLADIRRVAQRVLTGNASESGSGKPTVVIQGNRDQFGDIESVLKNYGLGKFDQVPEENSKKGWW</sequence>
<comment type="similarity">
    <text evidence="3">Belongs to the peptidase M16 family.</text>
</comment>
<dbReference type="Gene3D" id="3.30.830.10">
    <property type="entry name" value="Metalloenzyme, LuxS/M16 peptidase-like"/>
    <property type="match status" value="2"/>
</dbReference>
<evidence type="ECO:0000313" key="11">
    <source>
        <dbReference type="EMBL" id="GMM36916.1"/>
    </source>
</evidence>
<evidence type="ECO:0000256" key="3">
    <source>
        <dbReference type="ARBA" id="ARBA00007261"/>
    </source>
</evidence>
<evidence type="ECO:0000256" key="1">
    <source>
        <dbReference type="ARBA" id="ARBA00002123"/>
    </source>
</evidence>
<keyword evidence="5" id="KW-0496">Mitochondrion</keyword>
<evidence type="ECO:0000256" key="4">
    <source>
        <dbReference type="ARBA" id="ARBA00022946"/>
    </source>
</evidence>
<evidence type="ECO:0000256" key="8">
    <source>
        <dbReference type="SAM" id="MobiDB-lite"/>
    </source>
</evidence>
<dbReference type="PANTHER" id="PTHR11851:SF49">
    <property type="entry name" value="MITOCHONDRIAL-PROCESSING PEPTIDASE SUBUNIT ALPHA"/>
    <property type="match status" value="1"/>
</dbReference>
<evidence type="ECO:0000256" key="5">
    <source>
        <dbReference type="ARBA" id="ARBA00023128"/>
    </source>
</evidence>
<keyword evidence="11" id="KW-0645">Protease</keyword>
<dbReference type="GO" id="GO:0008233">
    <property type="term" value="F:peptidase activity"/>
    <property type="evidence" value="ECO:0007669"/>
    <property type="project" value="UniProtKB-KW"/>
</dbReference>
<feature type="compositionally biased region" description="Low complexity" evidence="8">
    <location>
        <begin position="391"/>
        <end position="400"/>
    </location>
</feature>